<comment type="caution">
    <text evidence="1">The sequence shown here is derived from an EMBL/GenBank/DDBJ whole genome shotgun (WGS) entry which is preliminary data.</text>
</comment>
<evidence type="ECO:0000313" key="2">
    <source>
        <dbReference type="Proteomes" id="UP001165960"/>
    </source>
</evidence>
<organism evidence="1 2">
    <name type="scientific">Entomophthora muscae</name>
    <dbReference type="NCBI Taxonomy" id="34485"/>
    <lineage>
        <taxon>Eukaryota</taxon>
        <taxon>Fungi</taxon>
        <taxon>Fungi incertae sedis</taxon>
        <taxon>Zoopagomycota</taxon>
        <taxon>Entomophthoromycotina</taxon>
        <taxon>Entomophthoromycetes</taxon>
        <taxon>Entomophthorales</taxon>
        <taxon>Entomophthoraceae</taxon>
        <taxon>Entomophthora</taxon>
    </lineage>
</organism>
<proteinExistence type="predicted"/>
<dbReference type="Proteomes" id="UP001165960">
    <property type="component" value="Unassembled WGS sequence"/>
</dbReference>
<protein>
    <submittedName>
        <fullName evidence="1">Uncharacterized protein</fullName>
    </submittedName>
</protein>
<gene>
    <name evidence="1" type="ORF">DSO57_1003454</name>
</gene>
<sequence length="402" mass="44823">MLFVATVLGLVAGKVANPYCSASFPSAVTYKKLEEYDLVSVHLMVRYGDRAPLGESLIGSEESSGPATGWKCSPGGISDTNVTIQGMSSMQDIRFNKDGICSKDHLTTKGIQQLERLGTELGQIYKAQLADGVFVNTTWTQRTYWSAVALMSGLLDSKHPKFVIHSKPLEKDGLIHAYNKCKLEKQLSEKVFKTEEFQSANASLVKVAKDHGLGVSSHSLWAYMAVDNFRCRDCHQMPLHLSKSDKSAIYEAMDGFTKAVYFPTSRNARFHRMRIGTYLEDLNQQLQHPTKKGMSRFFYTSAHDASISALLSSLDIGITGTPPYASNFIIELWAEKEKGSGLNNVVRFIYNGKYVHPSWCNRSYCSARALLSYLHTLGINISGNRKGSKEFDFWSECNAQQE</sequence>
<evidence type="ECO:0000313" key="1">
    <source>
        <dbReference type="EMBL" id="KAJ9090331.1"/>
    </source>
</evidence>
<accession>A0ACC2UUP1</accession>
<dbReference type="EMBL" id="QTSX02000008">
    <property type="protein sequence ID" value="KAJ9090331.1"/>
    <property type="molecule type" value="Genomic_DNA"/>
</dbReference>
<reference evidence="1" key="1">
    <citation type="submission" date="2022-04" db="EMBL/GenBank/DDBJ databases">
        <title>Genome of the entomopathogenic fungus Entomophthora muscae.</title>
        <authorList>
            <person name="Elya C."/>
            <person name="Lovett B.R."/>
            <person name="Lee E."/>
            <person name="Macias A.M."/>
            <person name="Hajek A.E."/>
            <person name="De Bivort B.L."/>
            <person name="Kasson M.T."/>
            <person name="De Fine Licht H.H."/>
            <person name="Stajich J.E."/>
        </authorList>
    </citation>
    <scope>NUCLEOTIDE SEQUENCE</scope>
    <source>
        <strain evidence="1">Berkeley</strain>
    </source>
</reference>
<keyword evidence="2" id="KW-1185">Reference proteome</keyword>
<name>A0ACC2UUP1_9FUNG</name>